<name>A0A2I4ANK6_AUSLI</name>
<organism evidence="2 3">
    <name type="scientific">Austrofundulus limnaeus</name>
    <name type="common">Annual killifish</name>
    <dbReference type="NCBI Taxonomy" id="52670"/>
    <lineage>
        <taxon>Eukaryota</taxon>
        <taxon>Metazoa</taxon>
        <taxon>Chordata</taxon>
        <taxon>Craniata</taxon>
        <taxon>Vertebrata</taxon>
        <taxon>Euteleostomi</taxon>
        <taxon>Actinopterygii</taxon>
        <taxon>Neopterygii</taxon>
        <taxon>Teleostei</taxon>
        <taxon>Neoteleostei</taxon>
        <taxon>Acanthomorphata</taxon>
        <taxon>Ovalentaria</taxon>
        <taxon>Atherinomorphae</taxon>
        <taxon>Cyprinodontiformes</taxon>
        <taxon>Rivulidae</taxon>
        <taxon>Austrofundulus</taxon>
    </lineage>
</organism>
<feature type="region of interest" description="Disordered" evidence="1">
    <location>
        <begin position="38"/>
        <end position="72"/>
    </location>
</feature>
<dbReference type="Proteomes" id="UP000192220">
    <property type="component" value="Unplaced"/>
</dbReference>
<keyword evidence="2" id="KW-1185">Reference proteome</keyword>
<dbReference type="RefSeq" id="XP_013857087.1">
    <property type="nucleotide sequence ID" value="XM_014001633.1"/>
</dbReference>
<sequence>MTRVSACNCEGRFSESKEAEECSCQSAERVTFCIFQRVPHQTGRKKQAQQQRGGSSSHPLPAPPSILLSDTTITPWGGLAHVESSFTTIPPAPPPPRPPPLPPSPPAVPPPTPVSPRGKQEDDEENLSFSSEIPSPFPAVCQKSSVGGVSRDLRMKRRVLPPHTLPRPPRLPPLHPISSQSFSRSFTFSFFELPLQYSPHCRAVRVRNLLLRLKQIHY</sequence>
<gene>
    <name evidence="3" type="primary">LOC106513017</name>
</gene>
<dbReference type="GeneID" id="106513017"/>
<dbReference type="KEGG" id="alim:106513017"/>
<feature type="compositionally biased region" description="Low complexity" evidence="1">
    <location>
        <begin position="48"/>
        <end position="57"/>
    </location>
</feature>
<evidence type="ECO:0000256" key="1">
    <source>
        <dbReference type="SAM" id="MobiDB-lite"/>
    </source>
</evidence>
<accession>A0A2I4ANK6</accession>
<dbReference type="OrthoDB" id="8962412at2759"/>
<feature type="compositionally biased region" description="Pro residues" evidence="1">
    <location>
        <begin position="90"/>
        <end position="114"/>
    </location>
</feature>
<reference evidence="3" key="1">
    <citation type="submission" date="2025-08" db="UniProtKB">
        <authorList>
            <consortium name="RefSeq"/>
        </authorList>
    </citation>
    <scope>IDENTIFICATION</scope>
    <source>
        <strain evidence="3">Quisiro</strain>
        <tissue evidence="3">Liver</tissue>
    </source>
</reference>
<protein>
    <submittedName>
        <fullName evidence="3">Wiskott-Aldrich syndrome protein homolog 1</fullName>
    </submittedName>
</protein>
<evidence type="ECO:0000313" key="3">
    <source>
        <dbReference type="RefSeq" id="XP_013857087.1"/>
    </source>
</evidence>
<feature type="region of interest" description="Disordered" evidence="1">
    <location>
        <begin position="84"/>
        <end position="133"/>
    </location>
</feature>
<dbReference type="AlphaFoldDB" id="A0A2I4ANK6"/>
<dbReference type="InParanoid" id="A0A2I4ANK6"/>
<proteinExistence type="predicted"/>
<evidence type="ECO:0000313" key="2">
    <source>
        <dbReference type="Proteomes" id="UP000192220"/>
    </source>
</evidence>